<organism evidence="2 3">
    <name type="scientific">Petrolisthes manimaculis</name>
    <dbReference type="NCBI Taxonomy" id="1843537"/>
    <lineage>
        <taxon>Eukaryota</taxon>
        <taxon>Metazoa</taxon>
        <taxon>Ecdysozoa</taxon>
        <taxon>Arthropoda</taxon>
        <taxon>Crustacea</taxon>
        <taxon>Multicrustacea</taxon>
        <taxon>Malacostraca</taxon>
        <taxon>Eumalacostraca</taxon>
        <taxon>Eucarida</taxon>
        <taxon>Decapoda</taxon>
        <taxon>Pleocyemata</taxon>
        <taxon>Anomura</taxon>
        <taxon>Galatheoidea</taxon>
        <taxon>Porcellanidae</taxon>
        <taxon>Petrolisthes</taxon>
    </lineage>
</organism>
<evidence type="ECO:0000313" key="2">
    <source>
        <dbReference type="EMBL" id="KAK4294617.1"/>
    </source>
</evidence>
<feature type="non-terminal residue" evidence="2">
    <location>
        <position position="106"/>
    </location>
</feature>
<accession>A0AAE1TR43</accession>
<dbReference type="Proteomes" id="UP001292094">
    <property type="component" value="Unassembled WGS sequence"/>
</dbReference>
<sequence length="106" mass="11988">GRKIGGGRLSANNRRQDNSFDDKPSRRPAPAQPTSVAPASQSAASPRSMPPAVRETAAKKLHKEKMYKNKRKILRRKSKGEGKWKEILERKEEEEFKKGCGIHDYT</sequence>
<keyword evidence="3" id="KW-1185">Reference proteome</keyword>
<comment type="caution">
    <text evidence="2">The sequence shown here is derived from an EMBL/GenBank/DDBJ whole genome shotgun (WGS) entry which is preliminary data.</text>
</comment>
<reference evidence="2" key="1">
    <citation type="submission" date="2023-11" db="EMBL/GenBank/DDBJ databases">
        <title>Genome assemblies of two species of porcelain crab, Petrolisthes cinctipes and Petrolisthes manimaculis (Anomura: Porcellanidae).</title>
        <authorList>
            <person name="Angst P."/>
        </authorList>
    </citation>
    <scope>NUCLEOTIDE SEQUENCE</scope>
    <source>
        <strain evidence="2">PB745_02</strain>
        <tissue evidence="2">Gill</tissue>
    </source>
</reference>
<dbReference type="AlphaFoldDB" id="A0AAE1TR43"/>
<dbReference type="EMBL" id="JAWZYT010004245">
    <property type="protein sequence ID" value="KAK4294617.1"/>
    <property type="molecule type" value="Genomic_DNA"/>
</dbReference>
<gene>
    <name evidence="2" type="ORF">Pmani_032770</name>
</gene>
<proteinExistence type="predicted"/>
<name>A0AAE1TR43_9EUCA</name>
<feature type="region of interest" description="Disordered" evidence="1">
    <location>
        <begin position="1"/>
        <end position="54"/>
    </location>
</feature>
<feature type="compositionally biased region" description="Low complexity" evidence="1">
    <location>
        <begin position="28"/>
        <end position="54"/>
    </location>
</feature>
<feature type="compositionally biased region" description="Basic and acidic residues" evidence="1">
    <location>
        <begin position="14"/>
        <end position="25"/>
    </location>
</feature>
<evidence type="ECO:0000313" key="3">
    <source>
        <dbReference type="Proteomes" id="UP001292094"/>
    </source>
</evidence>
<protein>
    <submittedName>
        <fullName evidence="2">Uncharacterized protein</fullName>
    </submittedName>
</protein>
<evidence type="ECO:0000256" key="1">
    <source>
        <dbReference type="SAM" id="MobiDB-lite"/>
    </source>
</evidence>